<comment type="caution">
    <text evidence="1">The sequence shown here is derived from an EMBL/GenBank/DDBJ whole genome shotgun (WGS) entry which is preliminary data.</text>
</comment>
<proteinExistence type="predicted"/>
<reference evidence="1" key="1">
    <citation type="submission" date="2023-03" db="EMBL/GenBank/DDBJ databases">
        <title>Massive genome expansion in bonnet fungi (Mycena s.s.) driven by repeated elements and novel gene families across ecological guilds.</title>
        <authorList>
            <consortium name="Lawrence Berkeley National Laboratory"/>
            <person name="Harder C.B."/>
            <person name="Miyauchi S."/>
            <person name="Viragh M."/>
            <person name="Kuo A."/>
            <person name="Thoen E."/>
            <person name="Andreopoulos B."/>
            <person name="Lu D."/>
            <person name="Skrede I."/>
            <person name="Drula E."/>
            <person name="Henrissat B."/>
            <person name="Morin E."/>
            <person name="Kohler A."/>
            <person name="Barry K."/>
            <person name="LaButti K."/>
            <person name="Morin E."/>
            <person name="Salamov A."/>
            <person name="Lipzen A."/>
            <person name="Mereny Z."/>
            <person name="Hegedus B."/>
            <person name="Baldrian P."/>
            <person name="Stursova M."/>
            <person name="Weitz H."/>
            <person name="Taylor A."/>
            <person name="Grigoriev I.V."/>
            <person name="Nagy L.G."/>
            <person name="Martin F."/>
            <person name="Kauserud H."/>
        </authorList>
    </citation>
    <scope>NUCLEOTIDE SEQUENCE</scope>
    <source>
        <strain evidence="1">CBHHK067</strain>
    </source>
</reference>
<dbReference type="Proteomes" id="UP001221757">
    <property type="component" value="Unassembled WGS sequence"/>
</dbReference>
<keyword evidence="2" id="KW-1185">Reference proteome</keyword>
<evidence type="ECO:0000313" key="1">
    <source>
        <dbReference type="EMBL" id="KAJ7668029.1"/>
    </source>
</evidence>
<organism evidence="1 2">
    <name type="scientific">Mycena rosella</name>
    <name type="common">Pink bonnet</name>
    <name type="synonym">Agaricus rosellus</name>
    <dbReference type="NCBI Taxonomy" id="1033263"/>
    <lineage>
        <taxon>Eukaryota</taxon>
        <taxon>Fungi</taxon>
        <taxon>Dikarya</taxon>
        <taxon>Basidiomycota</taxon>
        <taxon>Agaricomycotina</taxon>
        <taxon>Agaricomycetes</taxon>
        <taxon>Agaricomycetidae</taxon>
        <taxon>Agaricales</taxon>
        <taxon>Marasmiineae</taxon>
        <taxon>Mycenaceae</taxon>
        <taxon>Mycena</taxon>
    </lineage>
</organism>
<accession>A0AAD7CX01</accession>
<evidence type="ECO:0000313" key="2">
    <source>
        <dbReference type="Proteomes" id="UP001221757"/>
    </source>
</evidence>
<evidence type="ECO:0008006" key="3">
    <source>
        <dbReference type="Google" id="ProtNLM"/>
    </source>
</evidence>
<protein>
    <recommendedName>
        <fullName evidence="3">F-box domain-containing protein</fullName>
    </recommendedName>
</protein>
<gene>
    <name evidence="1" type="ORF">B0H17DRAFT_1210181</name>
</gene>
<sequence length="397" mass="44031">MACLPQELVDAIIDRIPDKTSLKQCALVAPSFLAPSQRRIFRSLSVYRGQSQRRPNLAAASALLTASPHIASYVRNLLVELPNFILESPSLETVLRALRNLERLVVSGKSVAWNNLEPGARSALFHSVALPSLVRLHLVNVRDVPWALIVAATSIPVLSFYAILMDQREDPHPLIQHHESSSSPRLRHLILNDAGPSTPPICDFLLQSMTPPHTSRIERLEIRIVPFSGGYDQRLLAACASTLQYLVIDPGALIQSINIPHMPLVRGVEINIFIDRNRRLPALFPSTLSQLASSMPLLETITLAFVVEPTHPEAAWSDAGPLPILGLSFKDRMELLHLRAVHCKLLQRNTFGTPEGPDTLFSRFVDAMESRMPGLQDTGILTCTLTEPQPRYVDRLP</sequence>
<name>A0AAD7CX01_MYCRO</name>
<dbReference type="EMBL" id="JARKIE010000199">
    <property type="protein sequence ID" value="KAJ7668029.1"/>
    <property type="molecule type" value="Genomic_DNA"/>
</dbReference>
<dbReference type="AlphaFoldDB" id="A0AAD7CX01"/>